<dbReference type="Gene3D" id="2.40.170.20">
    <property type="entry name" value="TonB-dependent receptor, beta-barrel domain"/>
    <property type="match status" value="1"/>
</dbReference>
<reference evidence="14 15" key="1">
    <citation type="submission" date="2020-02" db="EMBL/GenBank/DDBJ databases">
        <title>Aliifodinibius halophilus 2W32, complete genome.</title>
        <authorList>
            <person name="Li Y."/>
            <person name="Wu S."/>
        </authorList>
    </citation>
    <scope>NUCLEOTIDE SEQUENCE [LARGE SCALE GENOMIC DNA]</scope>
    <source>
        <strain evidence="14 15">2W32</strain>
    </source>
</reference>
<dbReference type="CDD" id="cd01347">
    <property type="entry name" value="ligand_gated_channel"/>
    <property type="match status" value="1"/>
</dbReference>
<feature type="domain" description="TonB-dependent receptor-like beta-barrel" evidence="12">
    <location>
        <begin position="205"/>
        <end position="649"/>
    </location>
</feature>
<dbReference type="InterPro" id="IPR036942">
    <property type="entry name" value="Beta-barrel_TonB_sf"/>
</dbReference>
<evidence type="ECO:0000313" key="15">
    <source>
        <dbReference type="Proteomes" id="UP000479132"/>
    </source>
</evidence>
<keyword evidence="8 14" id="KW-0675">Receptor</keyword>
<dbReference type="InterPro" id="IPR012910">
    <property type="entry name" value="Plug_dom"/>
</dbReference>
<comment type="subcellular location">
    <subcellularLocation>
        <location evidence="1 10">Cell outer membrane</location>
        <topology evidence="1 10">Multi-pass membrane protein</topology>
    </subcellularLocation>
</comment>
<dbReference type="EMBL" id="JAALLS010000012">
    <property type="protein sequence ID" value="NGP88745.1"/>
    <property type="molecule type" value="Genomic_DNA"/>
</dbReference>
<feature type="domain" description="TonB-dependent receptor plug" evidence="13">
    <location>
        <begin position="80"/>
        <end position="183"/>
    </location>
</feature>
<organism evidence="14 15">
    <name type="scientific">Fodinibius halophilus</name>
    <dbReference type="NCBI Taxonomy" id="1736908"/>
    <lineage>
        <taxon>Bacteria</taxon>
        <taxon>Pseudomonadati</taxon>
        <taxon>Balneolota</taxon>
        <taxon>Balneolia</taxon>
        <taxon>Balneolales</taxon>
        <taxon>Balneolaceae</taxon>
        <taxon>Fodinibius</taxon>
    </lineage>
</organism>
<dbReference type="PANTHER" id="PTHR30069">
    <property type="entry name" value="TONB-DEPENDENT OUTER MEMBRANE RECEPTOR"/>
    <property type="match status" value="1"/>
</dbReference>
<evidence type="ECO:0000256" key="4">
    <source>
        <dbReference type="ARBA" id="ARBA00022692"/>
    </source>
</evidence>
<dbReference type="GO" id="GO:0015344">
    <property type="term" value="F:siderophore uptake transmembrane transporter activity"/>
    <property type="evidence" value="ECO:0007669"/>
    <property type="project" value="TreeGrafter"/>
</dbReference>
<dbReference type="GO" id="GO:0009279">
    <property type="term" value="C:cell outer membrane"/>
    <property type="evidence" value="ECO:0007669"/>
    <property type="project" value="UniProtKB-SubCell"/>
</dbReference>
<dbReference type="Pfam" id="PF00593">
    <property type="entry name" value="TonB_dep_Rec_b-barrel"/>
    <property type="match status" value="1"/>
</dbReference>
<sequence length="675" mass="74764">MISTIFNYTTTSYIMFSFRNSASLFIEITTRIPKSILLLLFFMTTVAGHAQQTETLDTLVVSKEVLVSSSHIPQTVAGSGRNITIIPAKTIRSLPVHTTDEVLRYASGIEVQSRGAFGTQSDFSIRGSSFSQVLVMVDGMRLNDPLTAHYSSNIPVSPSEIDRIEVLHGPAAAQYGADAVGGVINIITRSFSQQNSADQTDINAKIGYGQEDLKIGQGGFFYSESDYRIAGGGMWFNTPGQELADNYTNHFNIGKASLSAGFDLGDGWDLAARGAYDYRDYNAKYFYTASSYDEATDHTKAWWTQLKLTKHDDNALTTLKGAFKHNTDDFVFNPAFPANHHTTKLLNLQLTQYRELSNEWSLTYGAQTTGRSIESNDRGDHNDWHYAGFSMAEWQPTGSFTLTGSLRLDHDENYGTELMPQLSASYDTGNWILRTSGGRSIRSASYTERYISTNLAGPLSAGRNLGNPNLKAERSWSGELGFDFVGVSHIRFSATGFVRASDNLIDYVETNSANIPNDKNLANSTNYLYAQNLSNVETVGLESEITIHKNLGADWWLSSRIGYTFSNLLNDDNIDSKYIANYARHLVNGTASIQKGPASVALTGLWKERDSDQAPSIGAFKASSYSVWNLKAEYSVYQNLTVGIEIDNLFNEKYQDILGAHMPKRWIIGTLSWKL</sequence>
<evidence type="ECO:0000256" key="10">
    <source>
        <dbReference type="PROSITE-ProRule" id="PRU01360"/>
    </source>
</evidence>
<dbReference type="SUPFAM" id="SSF56935">
    <property type="entry name" value="Porins"/>
    <property type="match status" value="1"/>
</dbReference>
<dbReference type="InterPro" id="IPR037066">
    <property type="entry name" value="Plug_dom_sf"/>
</dbReference>
<evidence type="ECO:0000256" key="5">
    <source>
        <dbReference type="ARBA" id="ARBA00022729"/>
    </source>
</evidence>
<keyword evidence="7 10" id="KW-0472">Membrane</keyword>
<evidence type="ECO:0000256" key="2">
    <source>
        <dbReference type="ARBA" id="ARBA00022448"/>
    </source>
</evidence>
<keyword evidence="3 10" id="KW-1134">Transmembrane beta strand</keyword>
<dbReference type="AlphaFoldDB" id="A0A6M1T630"/>
<gene>
    <name evidence="14" type="ORF">G3569_10285</name>
</gene>
<keyword evidence="5" id="KW-0732">Signal</keyword>
<evidence type="ECO:0000259" key="13">
    <source>
        <dbReference type="Pfam" id="PF07715"/>
    </source>
</evidence>
<dbReference type="PROSITE" id="PS52016">
    <property type="entry name" value="TONB_DEPENDENT_REC_3"/>
    <property type="match status" value="1"/>
</dbReference>
<evidence type="ECO:0000259" key="12">
    <source>
        <dbReference type="Pfam" id="PF00593"/>
    </source>
</evidence>
<keyword evidence="2 10" id="KW-0813">Transport</keyword>
<comment type="similarity">
    <text evidence="10 11">Belongs to the TonB-dependent receptor family.</text>
</comment>
<dbReference type="InterPro" id="IPR039426">
    <property type="entry name" value="TonB-dep_rcpt-like"/>
</dbReference>
<evidence type="ECO:0000256" key="11">
    <source>
        <dbReference type="RuleBase" id="RU003357"/>
    </source>
</evidence>
<evidence type="ECO:0000256" key="9">
    <source>
        <dbReference type="ARBA" id="ARBA00023237"/>
    </source>
</evidence>
<evidence type="ECO:0000256" key="6">
    <source>
        <dbReference type="ARBA" id="ARBA00023077"/>
    </source>
</evidence>
<evidence type="ECO:0000313" key="14">
    <source>
        <dbReference type="EMBL" id="NGP88745.1"/>
    </source>
</evidence>
<dbReference type="Pfam" id="PF07715">
    <property type="entry name" value="Plug"/>
    <property type="match status" value="1"/>
</dbReference>
<evidence type="ECO:0000256" key="7">
    <source>
        <dbReference type="ARBA" id="ARBA00023136"/>
    </source>
</evidence>
<dbReference type="GO" id="GO:0044718">
    <property type="term" value="P:siderophore transmembrane transport"/>
    <property type="evidence" value="ECO:0007669"/>
    <property type="project" value="TreeGrafter"/>
</dbReference>
<protein>
    <submittedName>
        <fullName evidence="14">TonB-dependent receptor</fullName>
    </submittedName>
</protein>
<dbReference type="InterPro" id="IPR000531">
    <property type="entry name" value="Beta-barrel_TonB"/>
</dbReference>
<evidence type="ECO:0000256" key="1">
    <source>
        <dbReference type="ARBA" id="ARBA00004571"/>
    </source>
</evidence>
<dbReference type="Proteomes" id="UP000479132">
    <property type="component" value="Unassembled WGS sequence"/>
</dbReference>
<dbReference type="Gene3D" id="2.170.130.10">
    <property type="entry name" value="TonB-dependent receptor, plug domain"/>
    <property type="match status" value="1"/>
</dbReference>
<keyword evidence="9 10" id="KW-0998">Cell outer membrane</keyword>
<comment type="caution">
    <text evidence="14">The sequence shown here is derived from an EMBL/GenBank/DDBJ whole genome shotgun (WGS) entry which is preliminary data.</text>
</comment>
<dbReference type="PANTHER" id="PTHR30069:SF29">
    <property type="entry name" value="HEMOGLOBIN AND HEMOGLOBIN-HAPTOGLOBIN-BINDING PROTEIN 1-RELATED"/>
    <property type="match status" value="1"/>
</dbReference>
<evidence type="ECO:0000256" key="3">
    <source>
        <dbReference type="ARBA" id="ARBA00022452"/>
    </source>
</evidence>
<keyword evidence="6 11" id="KW-0798">TonB box</keyword>
<keyword evidence="15" id="KW-1185">Reference proteome</keyword>
<proteinExistence type="inferred from homology"/>
<keyword evidence="4 10" id="KW-0812">Transmembrane</keyword>
<name>A0A6M1T630_9BACT</name>
<evidence type="ECO:0000256" key="8">
    <source>
        <dbReference type="ARBA" id="ARBA00023170"/>
    </source>
</evidence>
<accession>A0A6M1T630</accession>